<evidence type="ECO:0000313" key="2">
    <source>
        <dbReference type="Proteomes" id="UP000257109"/>
    </source>
</evidence>
<organism evidence="1 2">
    <name type="scientific">Mucuna pruriens</name>
    <name type="common">Velvet bean</name>
    <name type="synonym">Dolichos pruriens</name>
    <dbReference type="NCBI Taxonomy" id="157652"/>
    <lineage>
        <taxon>Eukaryota</taxon>
        <taxon>Viridiplantae</taxon>
        <taxon>Streptophyta</taxon>
        <taxon>Embryophyta</taxon>
        <taxon>Tracheophyta</taxon>
        <taxon>Spermatophyta</taxon>
        <taxon>Magnoliopsida</taxon>
        <taxon>eudicotyledons</taxon>
        <taxon>Gunneridae</taxon>
        <taxon>Pentapetalae</taxon>
        <taxon>rosids</taxon>
        <taxon>fabids</taxon>
        <taxon>Fabales</taxon>
        <taxon>Fabaceae</taxon>
        <taxon>Papilionoideae</taxon>
        <taxon>50 kb inversion clade</taxon>
        <taxon>NPAAA clade</taxon>
        <taxon>indigoferoid/millettioid clade</taxon>
        <taxon>Phaseoleae</taxon>
        <taxon>Mucuna</taxon>
    </lineage>
</organism>
<sequence>MLRMTTLLKEFKDVFPNDIPLGFPPLKGIEHYIDLFPRASLTNKADYWTNLKMEKKYKSKWESCLKKDR</sequence>
<gene>
    <name evidence="1" type="ORF">CR513_14798</name>
</gene>
<proteinExistence type="predicted"/>
<evidence type="ECO:0000313" key="1">
    <source>
        <dbReference type="EMBL" id="RDY01833.1"/>
    </source>
</evidence>
<dbReference type="Proteomes" id="UP000257109">
    <property type="component" value="Unassembled WGS sequence"/>
</dbReference>
<protein>
    <submittedName>
        <fullName evidence="1">Uncharacterized protein</fullName>
    </submittedName>
</protein>
<dbReference type="OrthoDB" id="1934635at2759"/>
<reference evidence="1" key="1">
    <citation type="submission" date="2018-05" db="EMBL/GenBank/DDBJ databases">
        <title>Draft genome of Mucuna pruriens seed.</title>
        <authorList>
            <person name="Nnadi N.E."/>
            <person name="Vos R."/>
            <person name="Hasami M.H."/>
            <person name="Devisetty U.K."/>
            <person name="Aguiy J.C."/>
        </authorList>
    </citation>
    <scope>NUCLEOTIDE SEQUENCE [LARGE SCALE GENOMIC DNA]</scope>
    <source>
        <strain evidence="1">JCA_2017</strain>
    </source>
</reference>
<dbReference type="EMBL" id="QJKJ01002672">
    <property type="protein sequence ID" value="RDY01833.1"/>
    <property type="molecule type" value="Genomic_DNA"/>
</dbReference>
<dbReference type="AlphaFoldDB" id="A0A371HGA2"/>
<accession>A0A371HGA2</accession>
<comment type="caution">
    <text evidence="1">The sequence shown here is derived from an EMBL/GenBank/DDBJ whole genome shotgun (WGS) entry which is preliminary data.</text>
</comment>
<keyword evidence="2" id="KW-1185">Reference proteome</keyword>
<feature type="non-terminal residue" evidence="1">
    <location>
        <position position="1"/>
    </location>
</feature>
<name>A0A371HGA2_MUCPR</name>